<evidence type="ECO:0000313" key="2">
    <source>
        <dbReference type="EMBL" id="REJ53489.1"/>
    </source>
</evidence>
<organism evidence="2 3">
    <name type="scientific">Microcystis aeruginosa DA14</name>
    <dbReference type="NCBI Taxonomy" id="1987506"/>
    <lineage>
        <taxon>Bacteria</taxon>
        <taxon>Bacillati</taxon>
        <taxon>Cyanobacteriota</taxon>
        <taxon>Cyanophyceae</taxon>
        <taxon>Oscillatoriophycideae</taxon>
        <taxon>Chroococcales</taxon>
        <taxon>Microcystaceae</taxon>
        <taxon>Microcystis</taxon>
    </lineage>
</organism>
<keyword evidence="1" id="KW-0812">Transmembrane</keyword>
<evidence type="ECO:0000256" key="1">
    <source>
        <dbReference type="SAM" id="Phobius"/>
    </source>
</evidence>
<reference evidence="2 3" key="1">
    <citation type="submission" date="2017-08" db="EMBL/GenBank/DDBJ databases">
        <title>Functional genomic and metabolic studies of the symbiotic interactions of six Microcystis-dominated communities.</title>
        <authorList>
            <person name="Li Q."/>
            <person name="Lin F."/>
        </authorList>
    </citation>
    <scope>NUCLEOTIDE SEQUENCE [LARGE SCALE GENOMIC DNA]</scope>
    <source>
        <strain evidence="2">DA14</strain>
    </source>
</reference>
<protein>
    <submittedName>
        <fullName evidence="2">Uncharacterized protein</fullName>
    </submittedName>
</protein>
<name>A0A3E0M126_MICAE</name>
<keyword evidence="1" id="KW-0472">Membrane</keyword>
<feature type="transmembrane region" description="Helical" evidence="1">
    <location>
        <begin position="26"/>
        <end position="44"/>
    </location>
</feature>
<dbReference type="Proteomes" id="UP000256301">
    <property type="component" value="Unassembled WGS sequence"/>
</dbReference>
<proteinExistence type="predicted"/>
<gene>
    <name evidence="2" type="ORF">DWQ56_21850</name>
</gene>
<sequence>MNNNLSSQDKEISEINKNRSETTWNWVNSLNTIMLLIIAVFAGITNHKLDILKQELEFAKFMESTIDNLSKDEKQREIALSVLYSLFIVEKQDELSSKKGFTIPFVLEKKEVEIPHRKFWIDISDTILRVNYNNLSSQSPESLATSKTIDILCFLKDDKCKGWRDKTFKLAEPNPAEIPKKGEKIELSPEQENKRTFVNAIFNESKEGQGKKGLVFIQYNNQSKEKDIDKFRKTLSKKWNAPGIEFIEEYKSPSGKYGDIRYFHTEEKALANELQVTLNQKYCPEKPEGCFVSHDLSGNYPNLPKKQFEIWIDVNKIPEPFH</sequence>
<comment type="caution">
    <text evidence="2">The sequence shown here is derived from an EMBL/GenBank/DDBJ whole genome shotgun (WGS) entry which is preliminary data.</text>
</comment>
<accession>A0A3E0M126</accession>
<dbReference type="EMBL" id="QQWE01000008">
    <property type="protein sequence ID" value="REJ53489.1"/>
    <property type="molecule type" value="Genomic_DNA"/>
</dbReference>
<dbReference type="AlphaFoldDB" id="A0A3E0M126"/>
<keyword evidence="1" id="KW-1133">Transmembrane helix</keyword>
<evidence type="ECO:0000313" key="3">
    <source>
        <dbReference type="Proteomes" id="UP000256301"/>
    </source>
</evidence>